<keyword evidence="3" id="KW-1185">Reference proteome</keyword>
<evidence type="ECO:0000313" key="2">
    <source>
        <dbReference type="EMBL" id="SEL59038.1"/>
    </source>
</evidence>
<dbReference type="GO" id="GO:0061503">
    <property type="term" value="F:tRNA threonylcarbamoyladenosine dehydratase"/>
    <property type="evidence" value="ECO:0007669"/>
    <property type="project" value="TreeGrafter"/>
</dbReference>
<dbReference type="PANTHER" id="PTHR43267:SF3">
    <property type="entry name" value="THIF PROTEIN"/>
    <property type="match status" value="1"/>
</dbReference>
<name>A0A1H7RG96_9SPHI</name>
<dbReference type="PANTHER" id="PTHR43267">
    <property type="entry name" value="TRNA THREONYLCARBAMOYLADENOSINE DEHYDRATASE"/>
    <property type="match status" value="1"/>
</dbReference>
<reference evidence="3" key="1">
    <citation type="submission" date="2016-10" db="EMBL/GenBank/DDBJ databases">
        <authorList>
            <person name="Varghese N."/>
            <person name="Submissions S."/>
        </authorList>
    </citation>
    <scope>NUCLEOTIDE SEQUENCE [LARGE SCALE GENOMIC DNA]</scope>
    <source>
        <strain evidence="3">Jip14</strain>
    </source>
</reference>
<dbReference type="CDD" id="cd01483">
    <property type="entry name" value="E1_enzyme_family"/>
    <property type="match status" value="1"/>
</dbReference>
<organism evidence="2 3">
    <name type="scientific">Parapedobacter koreensis</name>
    <dbReference type="NCBI Taxonomy" id="332977"/>
    <lineage>
        <taxon>Bacteria</taxon>
        <taxon>Pseudomonadati</taxon>
        <taxon>Bacteroidota</taxon>
        <taxon>Sphingobacteriia</taxon>
        <taxon>Sphingobacteriales</taxon>
        <taxon>Sphingobacteriaceae</taxon>
        <taxon>Parapedobacter</taxon>
    </lineage>
</organism>
<sequence length="366" mass="41953">MSKQDETSGVSNAMHTYRPSFFRTQYTEDRVKLESLRSGGGMVFESDEIKRQLKELVRCRYPSGQLSEVEYDFHIHELLAGRSMTEYGVWVYYPWRKTLVHLLDEAEFIEVRTNRNQYKITQAERDTLATKKLGIVGLSVGQSIALTIAMERICGELRLADFDELDLSNLNRIRSGVFNLSVPKVIIAAREIAEIDPYLEVSIFPSGLNTTNYTSFFTDGGQLDLLIEVCDSFEVKIESRFKARELGIPVVMDTNDRGMLDIERFDLNPDRPILHGLADDLTPEKLRELSEIERLKYLMKIVDADKLSERMKRSIPEIKRTISSWPQLASAVVLGGAITTDVCRRILLNEFTSSGRYYMDMEQYIA</sequence>
<dbReference type="RefSeq" id="WP_090607034.1">
    <property type="nucleotide sequence ID" value="NZ_FNZR01000007.1"/>
</dbReference>
<gene>
    <name evidence="2" type="ORF">SAMN05421740_10786</name>
</gene>
<dbReference type="STRING" id="332977.SAMN05421740_10786"/>
<dbReference type="Gene3D" id="3.40.50.720">
    <property type="entry name" value="NAD(P)-binding Rossmann-like Domain"/>
    <property type="match status" value="1"/>
</dbReference>
<dbReference type="GO" id="GO:0008641">
    <property type="term" value="F:ubiquitin-like modifier activating enzyme activity"/>
    <property type="evidence" value="ECO:0007669"/>
    <property type="project" value="InterPro"/>
</dbReference>
<accession>A0A1H7RG96</accession>
<dbReference type="EMBL" id="FNZR01000007">
    <property type="protein sequence ID" value="SEL59038.1"/>
    <property type="molecule type" value="Genomic_DNA"/>
</dbReference>
<dbReference type="OrthoDB" id="5149792at2"/>
<protein>
    <submittedName>
        <fullName evidence="2">ThiF family protein</fullName>
    </submittedName>
</protein>
<dbReference type="SUPFAM" id="SSF69572">
    <property type="entry name" value="Activating enzymes of the ubiquitin-like proteins"/>
    <property type="match status" value="1"/>
</dbReference>
<dbReference type="InterPro" id="IPR000594">
    <property type="entry name" value="ThiF_NAD_FAD-bd"/>
</dbReference>
<proteinExistence type="predicted"/>
<dbReference type="GO" id="GO:0061504">
    <property type="term" value="P:cyclic threonylcarbamoyladenosine biosynthetic process"/>
    <property type="evidence" value="ECO:0007669"/>
    <property type="project" value="TreeGrafter"/>
</dbReference>
<dbReference type="Pfam" id="PF00899">
    <property type="entry name" value="ThiF"/>
    <property type="match status" value="1"/>
</dbReference>
<dbReference type="NCBIfam" id="NF005901">
    <property type="entry name" value="PRK07877.1"/>
    <property type="match status" value="1"/>
</dbReference>
<dbReference type="InterPro" id="IPR045886">
    <property type="entry name" value="ThiF/MoeB/HesA"/>
</dbReference>
<dbReference type="InterPro" id="IPR035985">
    <property type="entry name" value="Ubiquitin-activating_enz"/>
</dbReference>
<evidence type="ECO:0000313" key="3">
    <source>
        <dbReference type="Proteomes" id="UP000198916"/>
    </source>
</evidence>
<evidence type="ECO:0000259" key="1">
    <source>
        <dbReference type="Pfam" id="PF00899"/>
    </source>
</evidence>
<dbReference type="AlphaFoldDB" id="A0A1H7RG96"/>
<dbReference type="Proteomes" id="UP000198916">
    <property type="component" value="Unassembled WGS sequence"/>
</dbReference>
<feature type="domain" description="THIF-type NAD/FAD binding fold" evidence="1">
    <location>
        <begin position="119"/>
        <end position="251"/>
    </location>
</feature>